<name>L1INT1_GUITC</name>
<dbReference type="OMA" id="WRIEARK"/>
<evidence type="ECO:0000313" key="3">
    <source>
        <dbReference type="EnsemblProtists" id="EKX37475"/>
    </source>
</evidence>
<keyword evidence="1" id="KW-0175">Coiled coil</keyword>
<gene>
    <name evidence="2" type="ORF">GUITHDRAFT_116286</name>
</gene>
<dbReference type="PaxDb" id="55529-EKX37475"/>
<dbReference type="KEGG" id="gtt:GUITHDRAFT_116286"/>
<dbReference type="EMBL" id="JH993058">
    <property type="protein sequence ID" value="EKX37475.1"/>
    <property type="molecule type" value="Genomic_DNA"/>
</dbReference>
<dbReference type="GeneID" id="17294217"/>
<protein>
    <recommendedName>
        <fullName evidence="5">Sfi1 spindle body domain-containing protein</fullName>
    </recommendedName>
</protein>
<proteinExistence type="predicted"/>
<dbReference type="AlphaFoldDB" id="L1INT1"/>
<dbReference type="HOGENOM" id="CLU_296382_0_0_1"/>
<reference evidence="4" key="2">
    <citation type="submission" date="2012-11" db="EMBL/GenBank/DDBJ databases">
        <authorList>
            <person name="Kuo A."/>
            <person name="Curtis B.A."/>
            <person name="Tanifuji G."/>
            <person name="Burki F."/>
            <person name="Gruber A."/>
            <person name="Irimia M."/>
            <person name="Maruyama S."/>
            <person name="Arias M.C."/>
            <person name="Ball S.G."/>
            <person name="Gile G.H."/>
            <person name="Hirakawa Y."/>
            <person name="Hopkins J.F."/>
            <person name="Rensing S.A."/>
            <person name="Schmutz J."/>
            <person name="Symeonidi A."/>
            <person name="Elias M."/>
            <person name="Eveleigh R.J."/>
            <person name="Herman E.K."/>
            <person name="Klute M.J."/>
            <person name="Nakayama T."/>
            <person name="Obornik M."/>
            <person name="Reyes-Prieto A."/>
            <person name="Armbrust E.V."/>
            <person name="Aves S.J."/>
            <person name="Beiko R.G."/>
            <person name="Coutinho P."/>
            <person name="Dacks J.B."/>
            <person name="Durnford D.G."/>
            <person name="Fast N.M."/>
            <person name="Green B.R."/>
            <person name="Grisdale C."/>
            <person name="Hempe F."/>
            <person name="Henrissat B."/>
            <person name="Hoppner M.P."/>
            <person name="Ishida K.-I."/>
            <person name="Kim E."/>
            <person name="Koreny L."/>
            <person name="Kroth P.G."/>
            <person name="Liu Y."/>
            <person name="Malik S.-B."/>
            <person name="Maier U.G."/>
            <person name="McRose D."/>
            <person name="Mock T."/>
            <person name="Neilson J.A."/>
            <person name="Onodera N.T."/>
            <person name="Poole A.M."/>
            <person name="Pritham E.J."/>
            <person name="Richards T.A."/>
            <person name="Rocap G."/>
            <person name="Roy S.W."/>
            <person name="Sarai C."/>
            <person name="Schaack S."/>
            <person name="Shirato S."/>
            <person name="Slamovits C.H."/>
            <person name="Spencer D.F."/>
            <person name="Suzuki S."/>
            <person name="Worden A.Z."/>
            <person name="Zauner S."/>
            <person name="Barry K."/>
            <person name="Bell C."/>
            <person name="Bharti A.K."/>
            <person name="Crow J.A."/>
            <person name="Grimwood J."/>
            <person name="Kramer R."/>
            <person name="Lindquist E."/>
            <person name="Lucas S."/>
            <person name="Salamov A."/>
            <person name="McFadden G.I."/>
            <person name="Lane C.E."/>
            <person name="Keeling P.J."/>
            <person name="Gray M.W."/>
            <person name="Grigoriev I.V."/>
            <person name="Archibald J.M."/>
        </authorList>
    </citation>
    <scope>NUCLEOTIDE SEQUENCE</scope>
    <source>
        <strain evidence="4">CCMP2712</strain>
    </source>
</reference>
<dbReference type="OrthoDB" id="550045at2759"/>
<sequence length="1019" mass="120220">MFHIQLATAFDSYRERVDQRKERRTLCRRVVERMLQARLAAAFDRFQEAVEGMARQRARVTAVIGRWTQPWVSLCFESWLEATDEARRARAAEGLEEVQAELTAEAEKQREYAERYIELRKEQSRKVIKRMFHIQLATAFDSYRERVDQRKERRTLCRRVVERMLQARLAAAFDRFQEAVEGMARQRARVTAVIGRWTQPWVSLCFESWLEATDEARRARAAEGLEEVQAELTAEAEKQREYAERYIELRKEQSRKVIKRMFHIQLATAFDSYRERVDQRKERRTLCRRVVERMLQARLAAAFDRFQEAVEGMARQRARVTAVIGRWTQPWVSLCFESWLEATDEARRARAAEGLEEVQAELTAEAEKQREYAERYIELRKEQSRKVIKRMFHIQLATAFDSYRERVDQRKERRTLCRRVVERMLQARLAAAFDRFQEAVEGMARQRARVTAVIGRWTQPWVSLCFESWLEATDEARRARAAEGLEEVQAELTAEAEKQREYAERYIELRKEQSRKVIKRMFHIQLATAFDSYRERVDQRKERRTLCRRVVERMLQARLAAAFDRFQEAVEGMARQRARVTAVIGRWTQPWVSLCFESWLEATDEARRARAAEGLEEVQAELTAEAEKQREYAERYIELRKEQSRKVIKRMFHIQLATAFDSYRERVDQRKERRTLCRRVVERMLQARLAAAFDRFQEAVEGMARQRARVTAVIGRWTQPWVSLCFESWLEATDEARRARAAEGLEEVQAELTAEAEKQREYAERYIELRKEQSRKVIKRMFHIQLATAFDSYRERVDQRKERRTLCRRVVERMLQARLAAAFDRFQEAVEGMARQRARVTAVIGRWLSPLLSVVFLEWASFVLDRSEFLDVGCMTDAGVVFDEEISALREQLSDALSREEYLIRVSKKKSKENQEILEDANSLRQRCSDLEKTNAFCSFSSFAIFRRYQSSCRKLSGSSDAVKDIEEKSPLHPSGLAGAQLEAQDHFQMATQEAGERLVRALVRWREQASPDLVSTFC</sequence>
<dbReference type="RefSeq" id="XP_005824455.1">
    <property type="nucleotide sequence ID" value="XM_005824398.1"/>
</dbReference>
<evidence type="ECO:0000256" key="1">
    <source>
        <dbReference type="SAM" id="Coils"/>
    </source>
</evidence>
<organism evidence="2">
    <name type="scientific">Guillardia theta (strain CCMP2712)</name>
    <name type="common">Cryptophyte</name>
    <dbReference type="NCBI Taxonomy" id="905079"/>
    <lineage>
        <taxon>Eukaryota</taxon>
        <taxon>Cryptophyceae</taxon>
        <taxon>Pyrenomonadales</taxon>
        <taxon>Geminigeraceae</taxon>
        <taxon>Guillardia</taxon>
    </lineage>
</organism>
<reference evidence="3" key="3">
    <citation type="submission" date="2015-06" db="UniProtKB">
        <authorList>
            <consortium name="EnsemblProtists"/>
        </authorList>
    </citation>
    <scope>IDENTIFICATION</scope>
</reference>
<evidence type="ECO:0000313" key="2">
    <source>
        <dbReference type="EMBL" id="EKX37475.1"/>
    </source>
</evidence>
<dbReference type="EnsemblProtists" id="EKX37475">
    <property type="protein sequence ID" value="EKX37475"/>
    <property type="gene ID" value="GUITHDRAFT_116286"/>
</dbReference>
<accession>L1INT1</accession>
<reference evidence="2 4" key="1">
    <citation type="journal article" date="2012" name="Nature">
        <title>Algal genomes reveal evolutionary mosaicism and the fate of nucleomorphs.</title>
        <authorList>
            <consortium name="DOE Joint Genome Institute"/>
            <person name="Curtis B.A."/>
            <person name="Tanifuji G."/>
            <person name="Burki F."/>
            <person name="Gruber A."/>
            <person name="Irimia M."/>
            <person name="Maruyama S."/>
            <person name="Arias M.C."/>
            <person name="Ball S.G."/>
            <person name="Gile G.H."/>
            <person name="Hirakawa Y."/>
            <person name="Hopkins J.F."/>
            <person name="Kuo A."/>
            <person name="Rensing S.A."/>
            <person name="Schmutz J."/>
            <person name="Symeonidi A."/>
            <person name="Elias M."/>
            <person name="Eveleigh R.J."/>
            <person name="Herman E.K."/>
            <person name="Klute M.J."/>
            <person name="Nakayama T."/>
            <person name="Obornik M."/>
            <person name="Reyes-Prieto A."/>
            <person name="Armbrust E.V."/>
            <person name="Aves S.J."/>
            <person name="Beiko R.G."/>
            <person name="Coutinho P."/>
            <person name="Dacks J.B."/>
            <person name="Durnford D.G."/>
            <person name="Fast N.M."/>
            <person name="Green B.R."/>
            <person name="Grisdale C.J."/>
            <person name="Hempel F."/>
            <person name="Henrissat B."/>
            <person name="Hoppner M.P."/>
            <person name="Ishida K."/>
            <person name="Kim E."/>
            <person name="Koreny L."/>
            <person name="Kroth P.G."/>
            <person name="Liu Y."/>
            <person name="Malik S.B."/>
            <person name="Maier U.G."/>
            <person name="McRose D."/>
            <person name="Mock T."/>
            <person name="Neilson J.A."/>
            <person name="Onodera N.T."/>
            <person name="Poole A.M."/>
            <person name="Pritham E.J."/>
            <person name="Richards T.A."/>
            <person name="Rocap G."/>
            <person name="Roy S.W."/>
            <person name="Sarai C."/>
            <person name="Schaack S."/>
            <person name="Shirato S."/>
            <person name="Slamovits C.H."/>
            <person name="Spencer D.F."/>
            <person name="Suzuki S."/>
            <person name="Worden A.Z."/>
            <person name="Zauner S."/>
            <person name="Barry K."/>
            <person name="Bell C."/>
            <person name="Bharti A.K."/>
            <person name="Crow J.A."/>
            <person name="Grimwood J."/>
            <person name="Kramer R."/>
            <person name="Lindquist E."/>
            <person name="Lucas S."/>
            <person name="Salamov A."/>
            <person name="McFadden G.I."/>
            <person name="Lane C.E."/>
            <person name="Keeling P.J."/>
            <person name="Gray M.W."/>
            <person name="Grigoriev I.V."/>
            <person name="Archibald J.M."/>
        </authorList>
    </citation>
    <scope>NUCLEOTIDE SEQUENCE</scope>
    <source>
        <strain evidence="2 4">CCMP2712</strain>
    </source>
</reference>
<keyword evidence="4" id="KW-1185">Reference proteome</keyword>
<evidence type="ECO:0000313" key="4">
    <source>
        <dbReference type="Proteomes" id="UP000011087"/>
    </source>
</evidence>
<evidence type="ECO:0008006" key="5">
    <source>
        <dbReference type="Google" id="ProtNLM"/>
    </source>
</evidence>
<dbReference type="Proteomes" id="UP000011087">
    <property type="component" value="Unassembled WGS sequence"/>
</dbReference>
<dbReference type="STRING" id="905079.L1INT1"/>
<feature type="coiled-coil region" evidence="1">
    <location>
        <begin position="907"/>
        <end position="934"/>
    </location>
</feature>